<dbReference type="AlphaFoldDB" id="A0AAV4AXA8"/>
<dbReference type="EMBL" id="BLXT01004214">
    <property type="protein sequence ID" value="GFO11034.1"/>
    <property type="molecule type" value="Genomic_DNA"/>
</dbReference>
<gene>
    <name evidence="1" type="ORF">PoB_003753900</name>
</gene>
<organism evidence="1 2">
    <name type="scientific">Plakobranchus ocellatus</name>
    <dbReference type="NCBI Taxonomy" id="259542"/>
    <lineage>
        <taxon>Eukaryota</taxon>
        <taxon>Metazoa</taxon>
        <taxon>Spiralia</taxon>
        <taxon>Lophotrochozoa</taxon>
        <taxon>Mollusca</taxon>
        <taxon>Gastropoda</taxon>
        <taxon>Heterobranchia</taxon>
        <taxon>Euthyneura</taxon>
        <taxon>Panpulmonata</taxon>
        <taxon>Sacoglossa</taxon>
        <taxon>Placobranchoidea</taxon>
        <taxon>Plakobranchidae</taxon>
        <taxon>Plakobranchus</taxon>
    </lineage>
</organism>
<comment type="caution">
    <text evidence="1">The sequence shown here is derived from an EMBL/GenBank/DDBJ whole genome shotgun (WGS) entry which is preliminary data.</text>
</comment>
<accession>A0AAV4AXA8</accession>
<evidence type="ECO:0008006" key="3">
    <source>
        <dbReference type="Google" id="ProtNLM"/>
    </source>
</evidence>
<keyword evidence="2" id="KW-1185">Reference proteome</keyword>
<evidence type="ECO:0000313" key="2">
    <source>
        <dbReference type="Proteomes" id="UP000735302"/>
    </source>
</evidence>
<reference evidence="1 2" key="1">
    <citation type="journal article" date="2021" name="Elife">
        <title>Chloroplast acquisition without the gene transfer in kleptoplastic sea slugs, Plakobranchus ocellatus.</title>
        <authorList>
            <person name="Maeda T."/>
            <person name="Takahashi S."/>
            <person name="Yoshida T."/>
            <person name="Shimamura S."/>
            <person name="Takaki Y."/>
            <person name="Nagai Y."/>
            <person name="Toyoda A."/>
            <person name="Suzuki Y."/>
            <person name="Arimoto A."/>
            <person name="Ishii H."/>
            <person name="Satoh N."/>
            <person name="Nishiyama T."/>
            <person name="Hasebe M."/>
            <person name="Maruyama T."/>
            <person name="Minagawa J."/>
            <person name="Obokata J."/>
            <person name="Shigenobu S."/>
        </authorList>
    </citation>
    <scope>NUCLEOTIDE SEQUENCE [LARGE SCALE GENOMIC DNA]</scope>
</reference>
<sequence>MYGETFVLWFLKVYMRMCETSWPFIVHAVKALQTETSPRDTANRNMEKPVRTGDVTRAVLFRSLRQDYRPLTLSLPMELPRWLGQHSRHDLHDNYSRQLKTVSSLRRFGSCRDRLIPLNCRPLIRLSVRVTVLAVIVARIA</sequence>
<protein>
    <recommendedName>
        <fullName evidence="3">Secreted protein</fullName>
    </recommendedName>
</protein>
<name>A0AAV4AXA8_9GAST</name>
<evidence type="ECO:0000313" key="1">
    <source>
        <dbReference type="EMBL" id="GFO11034.1"/>
    </source>
</evidence>
<dbReference type="Proteomes" id="UP000735302">
    <property type="component" value="Unassembled WGS sequence"/>
</dbReference>
<proteinExistence type="predicted"/>